<dbReference type="AlphaFoldDB" id="A0AAU8TQC5"/>
<evidence type="ECO:0000313" key="2">
    <source>
        <dbReference type="Proteomes" id="UP000032614"/>
    </source>
</evidence>
<protein>
    <submittedName>
        <fullName evidence="1">Uncharacterized protein</fullName>
    </submittedName>
</protein>
<evidence type="ECO:0000313" key="1">
    <source>
        <dbReference type="EMBL" id="AJZ63685.1"/>
    </source>
</evidence>
<gene>
    <name evidence="1" type="ORF">OI25_6046</name>
</gene>
<dbReference type="EMBL" id="CP010027">
    <property type="protein sequence ID" value="AJZ63685.1"/>
    <property type="molecule type" value="Genomic_DNA"/>
</dbReference>
<name>A0AAU8TQC5_9BURK</name>
<sequence>MAALPLLWFGGATRAVREPGLTAVCSAGAFTERFPRFASKLARGAKVHEESGGGAVFLAWCFVASKRAAGSSAMGRS</sequence>
<organism evidence="1 2">
    <name type="scientific">Paraburkholderia fungorum</name>
    <dbReference type="NCBI Taxonomy" id="134537"/>
    <lineage>
        <taxon>Bacteria</taxon>
        <taxon>Pseudomonadati</taxon>
        <taxon>Pseudomonadota</taxon>
        <taxon>Betaproteobacteria</taxon>
        <taxon>Burkholderiales</taxon>
        <taxon>Burkholderiaceae</taxon>
        <taxon>Paraburkholderia</taxon>
    </lineage>
</organism>
<dbReference type="Proteomes" id="UP000032614">
    <property type="component" value="Chromosome 2"/>
</dbReference>
<reference evidence="1 2" key="1">
    <citation type="journal article" date="2015" name="Genome Announc.">
        <title>Complete genome sequences for 59 burkholderia isolates, both pathogenic and near neighbor.</title>
        <authorList>
            <person name="Johnson S.L."/>
            <person name="Bishop-Lilly K.A."/>
            <person name="Ladner J.T."/>
            <person name="Daligault H.E."/>
            <person name="Davenport K.W."/>
            <person name="Jaissle J."/>
            <person name="Frey K.G."/>
            <person name="Koroleva G.I."/>
            <person name="Bruce D.C."/>
            <person name="Coyne S.R."/>
            <person name="Broomall S.M."/>
            <person name="Li P.E."/>
            <person name="Teshima H."/>
            <person name="Gibbons H.S."/>
            <person name="Palacios G.F."/>
            <person name="Rosenzweig C.N."/>
            <person name="Redden C.L."/>
            <person name="Xu Y."/>
            <person name="Minogue T.D."/>
            <person name="Chain P.S."/>
        </authorList>
    </citation>
    <scope>NUCLEOTIDE SEQUENCE [LARGE SCALE GENOMIC DNA]</scope>
    <source>
        <strain evidence="1 2">ATCC BAA-463</strain>
    </source>
</reference>
<dbReference type="KEGG" id="bfn:OI25_6046"/>
<proteinExistence type="predicted"/>
<accession>A0AAU8TQC5</accession>